<accession>A0A973ZZT8</accession>
<proteinExistence type="predicted"/>
<dbReference type="EMBL" id="JAAOLE020000001">
    <property type="protein sequence ID" value="NVI43395.1"/>
    <property type="molecule type" value="Genomic_DNA"/>
</dbReference>
<protein>
    <submittedName>
        <fullName evidence="2">IS630 family transposase</fullName>
    </submittedName>
</protein>
<name>A0A973ZZT8_9BRAD</name>
<organism evidence="2">
    <name type="scientific">Bradyrhizobium septentrionale</name>
    <dbReference type="NCBI Taxonomy" id="1404411"/>
    <lineage>
        <taxon>Bacteria</taxon>
        <taxon>Pseudomonadati</taxon>
        <taxon>Pseudomonadota</taxon>
        <taxon>Alphaproteobacteria</taxon>
        <taxon>Hyphomicrobiales</taxon>
        <taxon>Nitrobacteraceae</taxon>
        <taxon>Bradyrhizobium</taxon>
    </lineage>
</organism>
<dbReference type="Gene3D" id="3.30.420.10">
    <property type="entry name" value="Ribonuclease H-like superfamily/Ribonuclease H"/>
    <property type="match status" value="1"/>
</dbReference>
<dbReference type="InterPro" id="IPR038717">
    <property type="entry name" value="Tc1-like_DDE_dom"/>
</dbReference>
<evidence type="ECO:0000259" key="1">
    <source>
        <dbReference type="Pfam" id="PF13358"/>
    </source>
</evidence>
<reference evidence="2" key="1">
    <citation type="submission" date="2020-06" db="EMBL/GenBank/DDBJ databases">
        <title>Whole Genome Sequence of Bradyrhizobium sp. Strain 1S1.</title>
        <authorList>
            <person name="Bromfield E.S.P."/>
            <person name="Cloutier S."/>
        </authorList>
    </citation>
    <scope>NUCLEOTIDE SEQUENCE [LARGE SCALE GENOMIC DNA]</scope>
    <source>
        <strain evidence="2">1S1</strain>
    </source>
</reference>
<dbReference type="InterPro" id="IPR047655">
    <property type="entry name" value="Transpos_IS630-like"/>
</dbReference>
<dbReference type="RefSeq" id="WP_166215978.1">
    <property type="nucleotide sequence ID" value="NZ_CP088285.1"/>
</dbReference>
<comment type="caution">
    <text evidence="2">The sequence shown here is derived from an EMBL/GenBank/DDBJ whole genome shotgun (WGS) entry which is preliminary data.</text>
</comment>
<feature type="domain" description="Tc1-like transposase DDE" evidence="1">
    <location>
        <begin position="35"/>
        <end position="176"/>
    </location>
</feature>
<sequence>MTFKKPLHAAEQDRPDVAAARAELKVEQSKLDAPRLVFINETAVTTKMVRHRGRSPRGERLVASVPHGHWKTLTLVAALRINGLTAPYVIDGAMDGPSYLAYVEQILAPTLRKRDIVFMDNLRTHKIDGVRQAIDTVGAKVRYLPAYSPDLNPIEMAFSKLKTALRKRAARTVTTLMKLIGKLIKTFAPEQCANYFRHAGYA</sequence>
<dbReference type="Pfam" id="PF13358">
    <property type="entry name" value="DDE_3"/>
    <property type="match status" value="1"/>
</dbReference>
<dbReference type="PANTHER" id="PTHR46564">
    <property type="entry name" value="TRANSPOSASE"/>
    <property type="match status" value="1"/>
</dbReference>
<dbReference type="NCBIfam" id="NF033545">
    <property type="entry name" value="transpos_IS630"/>
    <property type="match status" value="1"/>
</dbReference>
<dbReference type="InterPro" id="IPR036397">
    <property type="entry name" value="RNaseH_sf"/>
</dbReference>
<dbReference type="PANTHER" id="PTHR46564:SF1">
    <property type="entry name" value="TRANSPOSASE"/>
    <property type="match status" value="1"/>
</dbReference>
<dbReference type="AlphaFoldDB" id="A0A973ZZT8"/>
<dbReference type="GO" id="GO:0003676">
    <property type="term" value="F:nucleic acid binding"/>
    <property type="evidence" value="ECO:0007669"/>
    <property type="project" value="InterPro"/>
</dbReference>
<gene>
    <name evidence="2" type="ORF">HAP48_010180</name>
</gene>
<evidence type="ECO:0000313" key="2">
    <source>
        <dbReference type="EMBL" id="NVI43395.1"/>
    </source>
</evidence>